<dbReference type="GO" id="GO:0046872">
    <property type="term" value="F:metal ion binding"/>
    <property type="evidence" value="ECO:0007669"/>
    <property type="project" value="UniProtKB-UniRule"/>
</dbReference>
<dbReference type="PROSITE" id="PS51385">
    <property type="entry name" value="YJEF_N"/>
    <property type="match status" value="1"/>
</dbReference>
<accession>A0A4V3UY16</accession>
<sequence length="504" mass="55269">MKIFNAEQIRRADKVTIENQHISSLQLMERAGYRLFRKLHENYIPLKGKVWVFCGMGNNGGDGLVIARHLYEAKQEVVVVLVNFSDRRSEDMQANLDRVAALDIAITEFRETSSFPEIIADDLVIDAVFGIGLSRRPAAWVERLILNINTCPARVVAVDLPSGMMMDGIEGETAAVIKADHTYTFQTPKLPLLLPGSGKYSRNWSIIAIDQDPDFLASEPTFFYYTDEKEMVKLLEERPRFSHKGSYGHAFICGGSYGKVGAALMCAEAALTAGSGLVSALVPRCGYQVLQTSVPEVMCVPTSDEDLITGIQPEFTPDTVALGPGMGKDEQTFRAVMEFLNTYHGYLVLDADGLNILAEHPEMWDALPGQTVITPHPGEFKRLVGAWKDDNECLEMAMQLAKRRNVIVVLKGAYTLVTDGDGVYFNSTGNPGMATGGSGDVLTGIIASLLGQDYAPLEATRLGVFLHGLSADIAIRDTSVWALKATDIIDYLGDAFLFLQSLKR</sequence>
<dbReference type="PANTHER" id="PTHR12592:SF0">
    <property type="entry name" value="ATP-DEPENDENT (S)-NAD(P)H-HYDRATE DEHYDRATASE"/>
    <property type="match status" value="1"/>
</dbReference>
<feature type="binding site" evidence="18">
    <location>
        <position position="126"/>
    </location>
    <ligand>
        <name>K(+)</name>
        <dbReference type="ChEBI" id="CHEBI:29103"/>
    </ligand>
</feature>
<keyword evidence="23" id="KW-1185">Reference proteome</keyword>
<comment type="function">
    <text evidence="14 19">Bifunctional enzyme that catalyzes the epimerization of the S- and R-forms of NAD(P)HX and the dehydration of the S-form of NAD(P)HX at the expense of ADP, which is converted to AMP. This allows the repair of both epimers of NAD(P)HX, a damaged form of NAD(P)H that is a result of enzymatic or heat-dependent hydration.</text>
</comment>
<dbReference type="CDD" id="cd01171">
    <property type="entry name" value="YXKO-related"/>
    <property type="match status" value="1"/>
</dbReference>
<feature type="binding site" evidence="17">
    <location>
        <position position="439"/>
    </location>
    <ligand>
        <name>AMP</name>
        <dbReference type="ChEBI" id="CHEBI:456215"/>
    </ligand>
</feature>
<dbReference type="PROSITE" id="PS51383">
    <property type="entry name" value="YJEF_C_3"/>
    <property type="match status" value="1"/>
</dbReference>
<comment type="similarity">
    <text evidence="17">Belongs to the NnrD/CARKD family.</text>
</comment>
<evidence type="ECO:0000256" key="4">
    <source>
        <dbReference type="ARBA" id="ARBA00009524"/>
    </source>
</evidence>
<dbReference type="SUPFAM" id="SSF64153">
    <property type="entry name" value="YjeF N-terminal domain-like"/>
    <property type="match status" value="1"/>
</dbReference>
<dbReference type="RefSeq" id="WP_136336764.1">
    <property type="nucleotide sequence ID" value="NZ_QXMP01000003.1"/>
</dbReference>
<feature type="domain" description="YjeF C-terminal" evidence="20">
    <location>
        <begin position="227"/>
        <end position="499"/>
    </location>
</feature>
<keyword evidence="11 18" id="KW-0413">Isomerase</keyword>
<evidence type="ECO:0000256" key="9">
    <source>
        <dbReference type="ARBA" id="ARBA00022958"/>
    </source>
</evidence>
<keyword evidence="6 17" id="KW-0547">Nucleotide-binding</keyword>
<comment type="catalytic activity">
    <reaction evidence="16 17 19">
        <text>(6S)-NADPHX + ADP = AMP + phosphate + NADPH + H(+)</text>
        <dbReference type="Rhea" id="RHEA:32235"/>
        <dbReference type="ChEBI" id="CHEBI:15378"/>
        <dbReference type="ChEBI" id="CHEBI:43474"/>
        <dbReference type="ChEBI" id="CHEBI:57783"/>
        <dbReference type="ChEBI" id="CHEBI:64076"/>
        <dbReference type="ChEBI" id="CHEBI:456215"/>
        <dbReference type="ChEBI" id="CHEBI:456216"/>
        <dbReference type="EC" id="4.2.1.136"/>
    </reaction>
</comment>
<comment type="similarity">
    <text evidence="18">Belongs to the NnrE/AIBP family.</text>
</comment>
<comment type="catalytic activity">
    <reaction evidence="2 18 19">
        <text>(6R)-NADPHX = (6S)-NADPHX</text>
        <dbReference type="Rhea" id="RHEA:32227"/>
        <dbReference type="ChEBI" id="CHEBI:64076"/>
        <dbReference type="ChEBI" id="CHEBI:64077"/>
        <dbReference type="EC" id="5.1.99.6"/>
    </reaction>
</comment>
<evidence type="ECO:0000256" key="6">
    <source>
        <dbReference type="ARBA" id="ARBA00022741"/>
    </source>
</evidence>
<comment type="caution">
    <text evidence="18">Lacks conserved residue(s) required for the propagation of feature annotation.</text>
</comment>
<evidence type="ECO:0000256" key="10">
    <source>
        <dbReference type="ARBA" id="ARBA00023027"/>
    </source>
</evidence>
<dbReference type="Proteomes" id="UP000305939">
    <property type="component" value="Unassembled WGS sequence"/>
</dbReference>
<evidence type="ECO:0000313" key="23">
    <source>
        <dbReference type="Proteomes" id="UP000305939"/>
    </source>
</evidence>
<keyword evidence="8 17" id="KW-0521">NADP</keyword>
<dbReference type="InterPro" id="IPR004443">
    <property type="entry name" value="YjeF_N_dom"/>
</dbReference>
<keyword evidence="12 17" id="KW-0456">Lyase</keyword>
<evidence type="ECO:0000256" key="13">
    <source>
        <dbReference type="ARBA" id="ARBA00023268"/>
    </source>
</evidence>
<reference evidence="22 23" key="1">
    <citation type="submission" date="2019-04" db="EMBL/GenBank/DDBJ databases">
        <title>Draft genome sequence of Robertkochia marina CC-AMO-30D.</title>
        <authorList>
            <person name="Hameed A."/>
            <person name="Lin S.-Y."/>
            <person name="Shahina M."/>
            <person name="Lai W.-A."/>
            <person name="Young C.-C."/>
        </authorList>
    </citation>
    <scope>NUCLEOTIDE SEQUENCE [LARGE SCALE GENOMIC DNA]</scope>
    <source>
        <strain evidence="22 23">CC-AMO-30D</strain>
    </source>
</reference>
<evidence type="ECO:0000256" key="11">
    <source>
        <dbReference type="ARBA" id="ARBA00023235"/>
    </source>
</evidence>
<dbReference type="EC" id="5.1.99.6" evidence="19"/>
<evidence type="ECO:0000256" key="14">
    <source>
        <dbReference type="ARBA" id="ARBA00025153"/>
    </source>
</evidence>
<evidence type="ECO:0000256" key="3">
    <source>
        <dbReference type="ARBA" id="ARBA00006001"/>
    </source>
</evidence>
<dbReference type="InterPro" id="IPR029056">
    <property type="entry name" value="Ribokinase-like"/>
</dbReference>
<dbReference type="EC" id="4.2.1.136" evidence="19"/>
<comment type="cofactor">
    <cofactor evidence="17">
        <name>Mg(2+)</name>
        <dbReference type="ChEBI" id="CHEBI:18420"/>
    </cofactor>
</comment>
<dbReference type="NCBIfam" id="TIGR00196">
    <property type="entry name" value="yjeF_cterm"/>
    <property type="match status" value="1"/>
</dbReference>
<feature type="binding site" evidence="18">
    <location>
        <position position="59"/>
    </location>
    <ligand>
        <name>K(+)</name>
        <dbReference type="ChEBI" id="CHEBI:29103"/>
    </ligand>
</feature>
<evidence type="ECO:0000256" key="19">
    <source>
        <dbReference type="PIRNR" id="PIRNR017184"/>
    </source>
</evidence>
<evidence type="ECO:0000313" key="22">
    <source>
        <dbReference type="EMBL" id="THD66694.1"/>
    </source>
</evidence>
<evidence type="ECO:0000259" key="21">
    <source>
        <dbReference type="PROSITE" id="PS51385"/>
    </source>
</evidence>
<dbReference type="Pfam" id="PF03853">
    <property type="entry name" value="YjeF_N"/>
    <property type="match status" value="1"/>
</dbReference>
<dbReference type="GO" id="GO:0110051">
    <property type="term" value="P:metabolite repair"/>
    <property type="evidence" value="ECO:0007669"/>
    <property type="project" value="TreeGrafter"/>
</dbReference>
<dbReference type="HAMAP" id="MF_01965">
    <property type="entry name" value="NADHX_dehydratase"/>
    <property type="match status" value="1"/>
</dbReference>
<keyword evidence="13" id="KW-0511">Multifunctional enzyme</keyword>
<feature type="binding site" evidence="17">
    <location>
        <position position="325"/>
    </location>
    <ligand>
        <name>(6S)-NADPHX</name>
        <dbReference type="ChEBI" id="CHEBI:64076"/>
    </ligand>
</feature>
<dbReference type="InterPro" id="IPR036652">
    <property type="entry name" value="YjeF_N_dom_sf"/>
</dbReference>
<comment type="function">
    <text evidence="17">Catalyzes the dehydration of the S-form of NAD(P)HX at the expense of ADP, which is converted to AMP. Together with NAD(P)HX epimerase, which catalyzes the epimerization of the S- and R-forms, the enzyme allows the repair of both epimers of NAD(P)HX, a damaged form of NAD(P)H that is a result of enzymatic or heat-dependent hydration.</text>
</comment>
<dbReference type="NCBIfam" id="TIGR00197">
    <property type="entry name" value="yjeF_nterm"/>
    <property type="match status" value="1"/>
</dbReference>
<dbReference type="HAMAP" id="MF_01966">
    <property type="entry name" value="NADHX_epimerase"/>
    <property type="match status" value="1"/>
</dbReference>
<feature type="binding site" evidence="17">
    <location>
        <begin position="411"/>
        <end position="415"/>
    </location>
    <ligand>
        <name>AMP</name>
        <dbReference type="ChEBI" id="CHEBI:456215"/>
    </ligand>
</feature>
<evidence type="ECO:0000256" key="17">
    <source>
        <dbReference type="HAMAP-Rule" id="MF_01965"/>
    </source>
</evidence>
<evidence type="ECO:0000256" key="12">
    <source>
        <dbReference type="ARBA" id="ARBA00023239"/>
    </source>
</evidence>
<evidence type="ECO:0000256" key="5">
    <source>
        <dbReference type="ARBA" id="ARBA00022723"/>
    </source>
</evidence>
<dbReference type="GO" id="GO:0005524">
    <property type="term" value="F:ATP binding"/>
    <property type="evidence" value="ECO:0007669"/>
    <property type="project" value="UniProtKB-UniRule"/>
</dbReference>
<name>A0A4V3UY16_9FLAO</name>
<dbReference type="OrthoDB" id="9806925at2"/>
<feature type="domain" description="YjeF N-terminal" evidence="21">
    <location>
        <begin position="9"/>
        <end position="217"/>
    </location>
</feature>
<organism evidence="22 23">
    <name type="scientific">Robertkochia marina</name>
    <dbReference type="NCBI Taxonomy" id="1227945"/>
    <lineage>
        <taxon>Bacteria</taxon>
        <taxon>Pseudomonadati</taxon>
        <taxon>Bacteroidota</taxon>
        <taxon>Flavobacteriia</taxon>
        <taxon>Flavobacteriales</taxon>
        <taxon>Flavobacteriaceae</taxon>
        <taxon>Robertkochia</taxon>
    </lineage>
</organism>
<keyword evidence="5 18" id="KW-0479">Metal-binding</keyword>
<protein>
    <recommendedName>
        <fullName evidence="19">Bifunctional NAD(P)H-hydrate repair enzyme</fullName>
    </recommendedName>
    <alternativeName>
        <fullName evidence="19">Nicotinamide nucleotide repair protein</fullName>
    </alternativeName>
    <domain>
        <recommendedName>
            <fullName evidence="19">ADP-dependent (S)-NAD(P)H-hydrate dehydratase</fullName>
            <ecNumber evidence="19">4.2.1.136</ecNumber>
        </recommendedName>
        <alternativeName>
            <fullName evidence="19">ADP-dependent NAD(P)HX dehydratase</fullName>
        </alternativeName>
    </domain>
    <domain>
        <recommendedName>
            <fullName evidence="19">NAD(P)H-hydrate epimerase</fullName>
            <ecNumber evidence="19">5.1.99.6</ecNumber>
        </recommendedName>
    </domain>
</protein>
<evidence type="ECO:0000256" key="16">
    <source>
        <dbReference type="ARBA" id="ARBA00049209"/>
    </source>
</evidence>
<dbReference type="Pfam" id="PF01256">
    <property type="entry name" value="Carb_kinase"/>
    <property type="match status" value="1"/>
</dbReference>
<evidence type="ECO:0000256" key="18">
    <source>
        <dbReference type="HAMAP-Rule" id="MF_01966"/>
    </source>
</evidence>
<feature type="binding site" evidence="18">
    <location>
        <position position="159"/>
    </location>
    <ligand>
        <name>(6S)-NADPHX</name>
        <dbReference type="ChEBI" id="CHEBI:64076"/>
    </ligand>
</feature>
<dbReference type="InterPro" id="IPR000631">
    <property type="entry name" value="CARKD"/>
</dbReference>
<comment type="cofactor">
    <cofactor evidence="18 19">
        <name>K(+)</name>
        <dbReference type="ChEBI" id="CHEBI:29103"/>
    </cofactor>
    <text evidence="18 19">Binds 1 potassium ion per subunit.</text>
</comment>
<evidence type="ECO:0000256" key="8">
    <source>
        <dbReference type="ARBA" id="ARBA00022857"/>
    </source>
</evidence>
<evidence type="ECO:0000259" key="20">
    <source>
        <dbReference type="PROSITE" id="PS51383"/>
    </source>
</evidence>
<dbReference type="InterPro" id="IPR030677">
    <property type="entry name" value="Nnr"/>
</dbReference>
<dbReference type="GO" id="GO:0046496">
    <property type="term" value="P:nicotinamide nucleotide metabolic process"/>
    <property type="evidence" value="ECO:0007669"/>
    <property type="project" value="UniProtKB-UniRule"/>
</dbReference>
<feature type="binding site" evidence="17">
    <location>
        <position position="440"/>
    </location>
    <ligand>
        <name>(6S)-NADPHX</name>
        <dbReference type="ChEBI" id="CHEBI:64076"/>
    </ligand>
</feature>
<comment type="subunit">
    <text evidence="17">Homotetramer.</text>
</comment>
<feature type="binding site" evidence="17">
    <location>
        <position position="262"/>
    </location>
    <ligand>
        <name>(6S)-NADPHX</name>
        <dbReference type="ChEBI" id="CHEBI:64076"/>
    </ligand>
</feature>
<dbReference type="InterPro" id="IPR017953">
    <property type="entry name" value="Carbohydrate_kinase_pred_CS"/>
</dbReference>
<evidence type="ECO:0000256" key="15">
    <source>
        <dbReference type="ARBA" id="ARBA00048238"/>
    </source>
</evidence>
<comment type="catalytic activity">
    <reaction evidence="1 18 19">
        <text>(6R)-NADHX = (6S)-NADHX</text>
        <dbReference type="Rhea" id="RHEA:32215"/>
        <dbReference type="ChEBI" id="CHEBI:64074"/>
        <dbReference type="ChEBI" id="CHEBI:64075"/>
        <dbReference type="EC" id="5.1.99.6"/>
    </reaction>
</comment>
<keyword evidence="10 17" id="KW-0520">NAD</keyword>
<proteinExistence type="inferred from homology"/>
<comment type="catalytic activity">
    <reaction evidence="15 17 19">
        <text>(6S)-NADHX + ADP = AMP + phosphate + NADH + H(+)</text>
        <dbReference type="Rhea" id="RHEA:32223"/>
        <dbReference type="ChEBI" id="CHEBI:15378"/>
        <dbReference type="ChEBI" id="CHEBI:43474"/>
        <dbReference type="ChEBI" id="CHEBI:57945"/>
        <dbReference type="ChEBI" id="CHEBI:64074"/>
        <dbReference type="ChEBI" id="CHEBI:456215"/>
        <dbReference type="ChEBI" id="CHEBI:456216"/>
        <dbReference type="EC" id="4.2.1.136"/>
    </reaction>
</comment>
<keyword evidence="9 18" id="KW-0630">Potassium</keyword>
<dbReference type="PROSITE" id="PS01050">
    <property type="entry name" value="YJEF_C_2"/>
    <property type="match status" value="1"/>
</dbReference>
<feature type="binding site" evidence="17">
    <location>
        <position position="376"/>
    </location>
    <ligand>
        <name>(6S)-NADPHX</name>
        <dbReference type="ChEBI" id="CHEBI:64076"/>
    </ligand>
</feature>
<dbReference type="EMBL" id="SSMC01000003">
    <property type="protein sequence ID" value="THD66694.1"/>
    <property type="molecule type" value="Genomic_DNA"/>
</dbReference>
<dbReference type="GO" id="GO:0052856">
    <property type="term" value="F:NAD(P)HX epimerase activity"/>
    <property type="evidence" value="ECO:0007669"/>
    <property type="project" value="UniProtKB-UniRule"/>
</dbReference>
<dbReference type="GO" id="GO:0052855">
    <property type="term" value="F:ADP-dependent NAD(P)H-hydrate dehydratase activity"/>
    <property type="evidence" value="ECO:0007669"/>
    <property type="project" value="UniProtKB-UniRule"/>
</dbReference>
<evidence type="ECO:0000256" key="1">
    <source>
        <dbReference type="ARBA" id="ARBA00000013"/>
    </source>
</evidence>
<comment type="similarity">
    <text evidence="4 19">In the C-terminal section; belongs to the NnrD/CARKD family.</text>
</comment>
<dbReference type="PIRSF" id="PIRSF017184">
    <property type="entry name" value="Nnr"/>
    <property type="match status" value="1"/>
</dbReference>
<feature type="binding site" evidence="18">
    <location>
        <begin position="58"/>
        <end position="62"/>
    </location>
    <ligand>
        <name>(6S)-NADPHX</name>
        <dbReference type="ChEBI" id="CHEBI:64076"/>
    </ligand>
</feature>
<dbReference type="Gene3D" id="3.40.50.10260">
    <property type="entry name" value="YjeF N-terminal domain"/>
    <property type="match status" value="1"/>
</dbReference>
<evidence type="ECO:0000256" key="7">
    <source>
        <dbReference type="ARBA" id="ARBA00022840"/>
    </source>
</evidence>
<gene>
    <name evidence="18" type="primary">nnrE</name>
    <name evidence="17" type="synonym">nnrD</name>
    <name evidence="22" type="ORF">E7Z59_12985</name>
</gene>
<dbReference type="Gene3D" id="3.40.1190.20">
    <property type="match status" value="1"/>
</dbReference>
<comment type="caution">
    <text evidence="22">The sequence shown here is derived from an EMBL/GenBank/DDBJ whole genome shotgun (WGS) entry which is preliminary data.</text>
</comment>
<comment type="similarity">
    <text evidence="3 19">In the N-terminal section; belongs to the NnrE/AIBP family.</text>
</comment>
<evidence type="ECO:0000256" key="2">
    <source>
        <dbReference type="ARBA" id="ARBA00000909"/>
    </source>
</evidence>
<comment type="function">
    <text evidence="18">Catalyzes the epimerization of the S- and R-forms of NAD(P)HX, a damaged form of NAD(P)H that is a result of enzymatic or heat-dependent hydration. This is a prerequisite for the S-specific NAD(P)H-hydrate dehydratase to allow the repair of both epimers of NAD(P)HX.</text>
</comment>
<dbReference type="AlphaFoldDB" id="A0A4V3UY16"/>
<feature type="binding site" evidence="18">
    <location>
        <position position="162"/>
    </location>
    <ligand>
        <name>K(+)</name>
        <dbReference type="ChEBI" id="CHEBI:29103"/>
    </ligand>
</feature>
<keyword evidence="7 17" id="KW-0067">ATP-binding</keyword>
<dbReference type="SUPFAM" id="SSF53613">
    <property type="entry name" value="Ribokinase-like"/>
    <property type="match status" value="1"/>
</dbReference>
<dbReference type="PANTHER" id="PTHR12592">
    <property type="entry name" value="ATP-DEPENDENT (S)-NAD(P)H-HYDRATE DEHYDRATASE FAMILY MEMBER"/>
    <property type="match status" value="1"/>
</dbReference>